<protein>
    <submittedName>
        <fullName evidence="2">Uncharacterized protein</fullName>
    </submittedName>
</protein>
<dbReference type="RefSeq" id="WP_146790270.1">
    <property type="nucleotide sequence ID" value="NZ_BAABIO010000003.1"/>
</dbReference>
<evidence type="ECO:0000313" key="2">
    <source>
        <dbReference type="EMBL" id="QEC57687.1"/>
    </source>
</evidence>
<keyword evidence="3" id="KW-1185">Reference proteome</keyword>
<reference evidence="2 3" key="1">
    <citation type="journal article" date="2015" name="Int. J. Syst. Evol. Microbiol.">
        <title>Flavisolibacter ginsenosidimutans sp. nov., with ginsenoside-converting activity isolated from soil used for cultivating ginseng.</title>
        <authorList>
            <person name="Zhao Y."/>
            <person name="Liu Q."/>
            <person name="Kang M.S."/>
            <person name="Jin F."/>
            <person name="Yu H."/>
            <person name="Im W.T."/>
        </authorList>
    </citation>
    <scope>NUCLEOTIDE SEQUENCE [LARGE SCALE GENOMIC DNA]</scope>
    <source>
        <strain evidence="2 3">Gsoil 636</strain>
    </source>
</reference>
<organism evidence="2 3">
    <name type="scientific">Flavisolibacter ginsenosidimutans</name>
    <dbReference type="NCBI Taxonomy" id="661481"/>
    <lineage>
        <taxon>Bacteria</taxon>
        <taxon>Pseudomonadati</taxon>
        <taxon>Bacteroidota</taxon>
        <taxon>Chitinophagia</taxon>
        <taxon>Chitinophagales</taxon>
        <taxon>Chitinophagaceae</taxon>
        <taxon>Flavisolibacter</taxon>
    </lineage>
</organism>
<evidence type="ECO:0000313" key="3">
    <source>
        <dbReference type="Proteomes" id="UP000321204"/>
    </source>
</evidence>
<sequence length="165" mass="17404">MKKILLASGLIALSVLTYSFTTAGKSHAVKANAVTHIDVDIPISFTTTFNDLCTGELVDLTYNGTLSIHGVINNNRVNVSTQENIQLSGVGETSGATYVGHVTQNSTQNGSLNNSQFVFNDIVNANLNTAGGGNNVKESTAFHVTVNADGTVSVIRSEPFNQVCQ</sequence>
<accession>A0A5B8UM04</accession>
<dbReference type="KEGG" id="fgg:FSB75_17850"/>
<keyword evidence="1" id="KW-0732">Signal</keyword>
<proteinExistence type="predicted"/>
<gene>
    <name evidence="2" type="ORF">FSB75_17850</name>
</gene>
<dbReference type="EMBL" id="CP042433">
    <property type="protein sequence ID" value="QEC57687.1"/>
    <property type="molecule type" value="Genomic_DNA"/>
</dbReference>
<feature type="signal peptide" evidence="1">
    <location>
        <begin position="1"/>
        <end position="23"/>
    </location>
</feature>
<dbReference type="AlphaFoldDB" id="A0A5B8UM04"/>
<dbReference type="Proteomes" id="UP000321204">
    <property type="component" value="Chromosome"/>
</dbReference>
<name>A0A5B8UM04_9BACT</name>
<feature type="chain" id="PRO_5022784000" evidence="1">
    <location>
        <begin position="24"/>
        <end position="165"/>
    </location>
</feature>
<evidence type="ECO:0000256" key="1">
    <source>
        <dbReference type="SAM" id="SignalP"/>
    </source>
</evidence>